<dbReference type="PANTHER" id="PTHR32385">
    <property type="entry name" value="MANNOSYL PHOSPHORYLINOSITOL CERAMIDE SYNTHASE"/>
    <property type="match status" value="1"/>
</dbReference>
<dbReference type="Gene3D" id="3.90.550.20">
    <property type="match status" value="1"/>
</dbReference>
<dbReference type="InterPro" id="IPR029044">
    <property type="entry name" value="Nucleotide-diphossugar_trans"/>
</dbReference>
<dbReference type="GO" id="GO:0051999">
    <property type="term" value="P:mannosyl-inositol phosphorylceramide biosynthetic process"/>
    <property type="evidence" value="ECO:0007669"/>
    <property type="project" value="TreeGrafter"/>
</dbReference>
<dbReference type="RefSeq" id="WP_142507404.1">
    <property type="nucleotide sequence ID" value="NZ_SADV01000002.1"/>
</dbReference>
<dbReference type="GO" id="GO:0000030">
    <property type="term" value="F:mannosyltransferase activity"/>
    <property type="evidence" value="ECO:0007669"/>
    <property type="project" value="TreeGrafter"/>
</dbReference>
<dbReference type="AlphaFoldDB" id="A0A544UWQ0"/>
<reference evidence="2 3" key="1">
    <citation type="submission" date="2018-03" db="EMBL/GenBank/DDBJ databases">
        <title>Aerobic endospore-forming bacteria genome sequencing and assembly.</title>
        <authorList>
            <person name="Cavalcante D.A."/>
            <person name="Driks A."/>
            <person name="Putonti C."/>
            <person name="De-Souza M.T."/>
        </authorList>
    </citation>
    <scope>NUCLEOTIDE SEQUENCE [LARGE SCALE GENOMIC DNA]</scope>
    <source>
        <strain evidence="2 3">SDF0037</strain>
    </source>
</reference>
<protein>
    <submittedName>
        <fullName evidence="2">Glycosyl transferase</fullName>
    </submittedName>
</protein>
<dbReference type="SUPFAM" id="SSF53448">
    <property type="entry name" value="Nucleotide-diphospho-sugar transferases"/>
    <property type="match status" value="1"/>
</dbReference>
<evidence type="ECO:0000313" key="3">
    <source>
        <dbReference type="Proteomes" id="UP000317944"/>
    </source>
</evidence>
<accession>A0A544UWQ0</accession>
<dbReference type="OrthoDB" id="9802987at2"/>
<gene>
    <name evidence="2" type="ORF">C7Y47_02935</name>
</gene>
<dbReference type="PANTHER" id="PTHR32385:SF15">
    <property type="entry name" value="INOSITOL PHOSPHOCERAMIDE MANNOSYLTRANSFERASE 1"/>
    <property type="match status" value="1"/>
</dbReference>
<keyword evidence="1 2" id="KW-0808">Transferase</keyword>
<dbReference type="Proteomes" id="UP000317944">
    <property type="component" value="Unassembled WGS sequence"/>
</dbReference>
<comment type="caution">
    <text evidence="2">The sequence shown here is derived from an EMBL/GenBank/DDBJ whole genome shotgun (WGS) entry which is preliminary data.</text>
</comment>
<dbReference type="Pfam" id="PF04488">
    <property type="entry name" value="Gly_transf_sug"/>
    <property type="match status" value="1"/>
</dbReference>
<name>A0A544UWQ0_LYSSH</name>
<dbReference type="EMBL" id="SADV01000002">
    <property type="protein sequence ID" value="TQR38223.1"/>
    <property type="molecule type" value="Genomic_DNA"/>
</dbReference>
<sequence>MIPKKIHFCWFGENPYPQVVEACIASWQKLMPDYELIEWNEKSFDIQSNQFVQEAYESKKYAYVADYVRLFALYTQGGIYLDTDVEVVQSLTPFLSHRAFTGGESSDTCVTGIMGAVKGHPWIKLLLDYYEDKSFYTEQGQQTNTVIITDLTREKYGFTESNQHSQLDDDLHIYPFEYFCSKDFESGEINQTVNTFTIHHFNGSWLSEEQKKRHKKVMRYKYAINKLFGPNAFDMLNKTRKKLNGTKIFE</sequence>
<evidence type="ECO:0000256" key="1">
    <source>
        <dbReference type="ARBA" id="ARBA00022679"/>
    </source>
</evidence>
<evidence type="ECO:0000313" key="2">
    <source>
        <dbReference type="EMBL" id="TQR38223.1"/>
    </source>
</evidence>
<proteinExistence type="predicted"/>
<dbReference type="InterPro" id="IPR007577">
    <property type="entry name" value="GlycoTrfase_DXD_sugar-bd_CS"/>
</dbReference>
<dbReference type="GO" id="GO:0016020">
    <property type="term" value="C:membrane"/>
    <property type="evidence" value="ECO:0007669"/>
    <property type="project" value="GOC"/>
</dbReference>
<dbReference type="InterPro" id="IPR051706">
    <property type="entry name" value="Glycosyltransferase_domain"/>
</dbReference>
<organism evidence="2 3">
    <name type="scientific">Lysinibacillus sphaericus</name>
    <name type="common">Bacillus sphaericus</name>
    <dbReference type="NCBI Taxonomy" id="1421"/>
    <lineage>
        <taxon>Bacteria</taxon>
        <taxon>Bacillati</taxon>
        <taxon>Bacillota</taxon>
        <taxon>Bacilli</taxon>
        <taxon>Bacillales</taxon>
        <taxon>Bacillaceae</taxon>
        <taxon>Lysinibacillus</taxon>
    </lineage>
</organism>